<accession>A0A2G5T0G5</accession>
<dbReference type="Proteomes" id="UP000230233">
    <property type="component" value="Chromosome X"/>
</dbReference>
<organism evidence="2 3">
    <name type="scientific">Caenorhabditis nigoni</name>
    <dbReference type="NCBI Taxonomy" id="1611254"/>
    <lineage>
        <taxon>Eukaryota</taxon>
        <taxon>Metazoa</taxon>
        <taxon>Ecdysozoa</taxon>
        <taxon>Nematoda</taxon>
        <taxon>Chromadorea</taxon>
        <taxon>Rhabditida</taxon>
        <taxon>Rhabditina</taxon>
        <taxon>Rhabditomorpha</taxon>
        <taxon>Rhabditoidea</taxon>
        <taxon>Rhabditidae</taxon>
        <taxon>Peloderinae</taxon>
        <taxon>Caenorhabditis</taxon>
    </lineage>
</organism>
<reference evidence="3" key="1">
    <citation type="submission" date="2017-10" db="EMBL/GenBank/DDBJ databases">
        <title>Rapid genome shrinkage in a self-fertile nematode reveals novel sperm competition proteins.</title>
        <authorList>
            <person name="Yin D."/>
            <person name="Schwarz E.M."/>
            <person name="Thomas C.G."/>
            <person name="Felde R.L."/>
            <person name="Korf I.F."/>
            <person name="Cutter A.D."/>
            <person name="Schartner C.M."/>
            <person name="Ralston E.J."/>
            <person name="Meyer B.J."/>
            <person name="Haag E.S."/>
        </authorList>
    </citation>
    <scope>NUCLEOTIDE SEQUENCE [LARGE SCALE GENOMIC DNA]</scope>
    <source>
        <strain evidence="3">JU1422</strain>
    </source>
</reference>
<keyword evidence="1" id="KW-0732">Signal</keyword>
<sequence length="557" mass="64482">MLSVKAKLLVIFRIVSNIWAIAAKLVAAANEALTAASSESPDILTALNTLGPKAAMLYKSLINVGSIASQNPKSESDEYKELKKLNNQTQMLWKNMYRHIENYWDKFDIHPWWSDYIETMSKPLYHLTELSNDYYDPDHDNSDDFIPKFQKFCTDTTNSPDWILTSLVVVLVDQCRTALTPTDAQQIADHRVYLLQILLRLQVKNKKIPDLDIYLAEFLSIFEEPLSWDFLNRQLYSYRNQFKNYDNAIDAFFNELRGKRSFEQAVYGVCFLKHVVLSKNFNNLPVMAFAFKLHNELIKLTYLAATCATVRYKEEAKDQKWMENMIVKDVTLIATHVSRYLNNSLVSAWPHMHNGMLKEQILMNTANLTFVDQNQLKIIANITRSLLVPIGLPNYAYDILITQAADRKYESYFEGTETHCYFNKRDNGFDTIISRIPLNSADDYEKLGLVKIIEKQRAAATSVNQTIQTEMNNLYADRTLPINVDSLKKKIGKDILLDYKFSCWAIIREWQWMPCPEIIYGSSSYNVNDLESITALSYKNKGSIGQDCEEFRFFFFV</sequence>
<feature type="chain" id="PRO_5013841877" evidence="1">
    <location>
        <begin position="29"/>
        <end position="557"/>
    </location>
</feature>
<name>A0A2G5T0G5_9PELO</name>
<feature type="signal peptide" evidence="1">
    <location>
        <begin position="1"/>
        <end position="28"/>
    </location>
</feature>
<dbReference type="OrthoDB" id="5875034at2759"/>
<evidence type="ECO:0000313" key="2">
    <source>
        <dbReference type="EMBL" id="PIC20611.1"/>
    </source>
</evidence>
<comment type="caution">
    <text evidence="2">The sequence shown here is derived from an EMBL/GenBank/DDBJ whole genome shotgun (WGS) entry which is preliminary data.</text>
</comment>
<evidence type="ECO:0000313" key="3">
    <source>
        <dbReference type="Proteomes" id="UP000230233"/>
    </source>
</evidence>
<keyword evidence="3" id="KW-1185">Reference proteome</keyword>
<dbReference type="EMBL" id="PDUG01000006">
    <property type="protein sequence ID" value="PIC20611.1"/>
    <property type="molecule type" value="Genomic_DNA"/>
</dbReference>
<dbReference type="AlphaFoldDB" id="A0A2G5T0G5"/>
<protein>
    <submittedName>
        <fullName evidence="2">Uncharacterized protein</fullName>
    </submittedName>
</protein>
<evidence type="ECO:0000256" key="1">
    <source>
        <dbReference type="SAM" id="SignalP"/>
    </source>
</evidence>
<gene>
    <name evidence="2" type="primary">Cnig_chr_X.g25748</name>
    <name evidence="2" type="ORF">B9Z55_025748</name>
</gene>
<proteinExistence type="predicted"/>